<comment type="caution">
    <text evidence="1">The sequence shown here is derived from an EMBL/GenBank/DDBJ whole genome shotgun (WGS) entry which is preliminary data.</text>
</comment>
<proteinExistence type="predicted"/>
<dbReference type="Gene3D" id="2.30.320.10">
    <property type="entry name" value="YwqG-like"/>
    <property type="match status" value="1"/>
</dbReference>
<name>A0ABU6PNJ4_9BACL</name>
<dbReference type="Proteomes" id="UP001343257">
    <property type="component" value="Unassembled WGS sequence"/>
</dbReference>
<keyword evidence="2" id="KW-1185">Reference proteome</keyword>
<protein>
    <submittedName>
        <fullName evidence="1">YwqG family protein</fullName>
    </submittedName>
</protein>
<dbReference type="SUPFAM" id="SSF103032">
    <property type="entry name" value="Hypothetical protein YwqG"/>
    <property type="match status" value="1"/>
</dbReference>
<dbReference type="PANTHER" id="PTHR36436">
    <property type="entry name" value="SLL5081 PROTEIN"/>
    <property type="match status" value="1"/>
</dbReference>
<accession>A0ABU6PNJ4</accession>
<dbReference type="InterPro" id="IPR035948">
    <property type="entry name" value="YwqG-like_sf"/>
</dbReference>
<dbReference type="Pfam" id="PF09234">
    <property type="entry name" value="DUF1963"/>
    <property type="match status" value="1"/>
</dbReference>
<dbReference type="InterPro" id="IPR015315">
    <property type="entry name" value="DUF1963"/>
</dbReference>
<gene>
    <name evidence="1" type="ORF">P9847_03960</name>
</gene>
<evidence type="ECO:0000313" key="1">
    <source>
        <dbReference type="EMBL" id="MED5016461.1"/>
    </source>
</evidence>
<organism evidence="1 2">
    <name type="scientific">Paenibacillus chibensis</name>
    <dbReference type="NCBI Taxonomy" id="59846"/>
    <lineage>
        <taxon>Bacteria</taxon>
        <taxon>Bacillati</taxon>
        <taxon>Bacillota</taxon>
        <taxon>Bacilli</taxon>
        <taxon>Bacillales</taxon>
        <taxon>Paenibacillaceae</taxon>
        <taxon>Paenibacillus</taxon>
    </lineage>
</organism>
<evidence type="ECO:0000313" key="2">
    <source>
        <dbReference type="Proteomes" id="UP001343257"/>
    </source>
</evidence>
<dbReference type="RefSeq" id="WP_328275552.1">
    <property type="nucleotide sequence ID" value="NZ_JARTLD010000009.1"/>
</dbReference>
<reference evidence="1 2" key="1">
    <citation type="submission" date="2023-03" db="EMBL/GenBank/DDBJ databases">
        <title>Bacillus Genome Sequencing.</title>
        <authorList>
            <person name="Dunlap C."/>
        </authorList>
    </citation>
    <scope>NUCLEOTIDE SEQUENCE [LARGE SCALE GENOMIC DNA]</scope>
    <source>
        <strain evidence="1 2">NRS-52</strain>
    </source>
</reference>
<dbReference type="EMBL" id="JARTLD010000009">
    <property type="protein sequence ID" value="MED5016461.1"/>
    <property type="molecule type" value="Genomic_DNA"/>
</dbReference>
<sequence>MTLSVKGECNKLLSETHLNKLERIVHEYQFEHAWDYLQKCIRQGIRLSKKEIDTYNEICLSRIGGDPDLPATVEWPVNAEGTPMTFLAQLRLNELAPHDLSALLPAKGMLYFFVGVDEPAYGIEHKVIYLPEDKLQEAKRYRSPEVTALEGEFTGYRVSARSTMESPNYGYVDYEIIEDDEHDYELYEELCFELNDKNSSDLGMLFGYPSTQHGDCEYEAALQLLTGQKYNYFRESALEKITDHFKGDSDRAKQEVQDTLLLLALDSDQDVGFCWWDAGELQFYIRKEDLLAGNFSNTYCSLYSS</sequence>
<dbReference type="PANTHER" id="PTHR36436:SF6">
    <property type="entry name" value="SLL5081 PROTEIN"/>
    <property type="match status" value="1"/>
</dbReference>